<dbReference type="OrthoDB" id="340328at2157"/>
<evidence type="ECO:0000256" key="3">
    <source>
        <dbReference type="ARBA" id="ARBA00022989"/>
    </source>
</evidence>
<comment type="subcellular location">
    <subcellularLocation>
        <location evidence="1">Membrane</location>
        <topology evidence="1">Multi-pass membrane protein</topology>
    </subcellularLocation>
</comment>
<accession>A0A1M5N6H9</accession>
<keyword evidence="4 5" id="KW-0472">Membrane</keyword>
<reference evidence="6 7" key="1">
    <citation type="submission" date="2016-11" db="EMBL/GenBank/DDBJ databases">
        <authorList>
            <person name="Jaros S."/>
            <person name="Januszkiewicz K."/>
            <person name="Wedrychowicz H."/>
        </authorList>
    </citation>
    <scope>NUCLEOTIDE SEQUENCE [LARGE SCALE GENOMIC DNA]</scope>
    <source>
        <strain evidence="6 7">DSM 9297</strain>
    </source>
</reference>
<feature type="transmembrane region" description="Helical" evidence="5">
    <location>
        <begin position="22"/>
        <end position="42"/>
    </location>
</feature>
<feature type="transmembrane region" description="Helical" evidence="5">
    <location>
        <begin position="62"/>
        <end position="85"/>
    </location>
</feature>
<name>A0A1M5N6H9_9EURY</name>
<dbReference type="Pfam" id="PF07681">
    <property type="entry name" value="DoxX"/>
    <property type="match status" value="1"/>
</dbReference>
<evidence type="ECO:0000313" key="6">
    <source>
        <dbReference type="EMBL" id="SHG84603.1"/>
    </source>
</evidence>
<dbReference type="GO" id="GO:0016020">
    <property type="term" value="C:membrane"/>
    <property type="evidence" value="ECO:0007669"/>
    <property type="project" value="UniProtKB-SubCell"/>
</dbReference>
<keyword evidence="7" id="KW-1185">Reference proteome</keyword>
<evidence type="ECO:0000256" key="2">
    <source>
        <dbReference type="ARBA" id="ARBA00022692"/>
    </source>
</evidence>
<evidence type="ECO:0000256" key="1">
    <source>
        <dbReference type="ARBA" id="ARBA00004141"/>
    </source>
</evidence>
<evidence type="ECO:0000313" key="7">
    <source>
        <dbReference type="Proteomes" id="UP000184357"/>
    </source>
</evidence>
<proteinExistence type="predicted"/>
<dbReference type="EMBL" id="FQWV01000002">
    <property type="protein sequence ID" value="SHG84603.1"/>
    <property type="molecule type" value="Genomic_DNA"/>
</dbReference>
<evidence type="ECO:0000256" key="5">
    <source>
        <dbReference type="SAM" id="Phobius"/>
    </source>
</evidence>
<dbReference type="InterPro" id="IPR032808">
    <property type="entry name" value="DoxX"/>
</dbReference>
<feature type="transmembrane region" description="Helical" evidence="5">
    <location>
        <begin position="91"/>
        <end position="108"/>
    </location>
</feature>
<sequence length="150" mass="15696">MLETITLQGASDLFNSAGSAEVFLLARLLFGFVLAFMGLNHFMMTDGLAGYSEAKGIPAPRLATLFSGGLLLFGGFGVATGAFVAVAAGGLAVFLLVSAVTIHDFWAVPEDQQQDEMTQFLKNTVMAGASLAFLALSSAPWPYALDIALL</sequence>
<dbReference type="AlphaFoldDB" id="A0A1M5N6H9"/>
<keyword evidence="3 5" id="KW-1133">Transmembrane helix</keyword>
<feature type="transmembrane region" description="Helical" evidence="5">
    <location>
        <begin position="120"/>
        <end position="141"/>
    </location>
</feature>
<keyword evidence="2 5" id="KW-0812">Transmembrane</keyword>
<organism evidence="6 7">
    <name type="scientific">Halobaculum gomorrense</name>
    <dbReference type="NCBI Taxonomy" id="43928"/>
    <lineage>
        <taxon>Archaea</taxon>
        <taxon>Methanobacteriati</taxon>
        <taxon>Methanobacteriota</taxon>
        <taxon>Stenosarchaea group</taxon>
        <taxon>Halobacteria</taxon>
        <taxon>Halobacteriales</taxon>
        <taxon>Haloferacaceae</taxon>
        <taxon>Halobaculum</taxon>
    </lineage>
</organism>
<evidence type="ECO:0000256" key="4">
    <source>
        <dbReference type="ARBA" id="ARBA00023136"/>
    </source>
</evidence>
<gene>
    <name evidence="6" type="ORF">SAMN05443636_1262</name>
</gene>
<dbReference type="RefSeq" id="WP_073307575.1">
    <property type="nucleotide sequence ID" value="NZ_FQWV01000002.1"/>
</dbReference>
<dbReference type="STRING" id="43928.SAMN05443636_1262"/>
<dbReference type="Proteomes" id="UP000184357">
    <property type="component" value="Unassembled WGS sequence"/>
</dbReference>
<protein>
    <submittedName>
        <fullName evidence="6">Uncharacterized membrane protein YphA, DoxX/SURF4 family</fullName>
    </submittedName>
</protein>